<reference evidence="2 3" key="1">
    <citation type="journal article" date="2007" name="Genome Biol.">
        <title>Interrupted coding sequences in Mycobacterium smegmatis: authentic mutations or sequencing errors?</title>
        <authorList>
            <person name="Deshayes C."/>
            <person name="Perrodou E."/>
            <person name="Gallien S."/>
            <person name="Euphrasie D."/>
            <person name="Schaeffer C."/>
            <person name="Van-Dorsselaer A."/>
            <person name="Poch O."/>
            <person name="Lecompte O."/>
            <person name="Reyrat J.M."/>
        </authorList>
    </citation>
    <scope>NUCLEOTIDE SEQUENCE [LARGE SCALE GENOMIC DNA]</scope>
    <source>
        <strain evidence="3">ATCC 700084 / mc(2)155</strain>
    </source>
</reference>
<dbReference type="AlphaFoldDB" id="I7GCL5"/>
<evidence type="ECO:0000313" key="3">
    <source>
        <dbReference type="Proteomes" id="UP000006158"/>
    </source>
</evidence>
<name>I7GCL5_MYCS2</name>
<accession>I7GCL5</accession>
<feature type="compositionally biased region" description="Basic and acidic residues" evidence="1">
    <location>
        <begin position="116"/>
        <end position="132"/>
    </location>
</feature>
<feature type="region of interest" description="Disordered" evidence="1">
    <location>
        <begin position="42"/>
        <end position="73"/>
    </location>
</feature>
<evidence type="ECO:0000256" key="1">
    <source>
        <dbReference type="SAM" id="MobiDB-lite"/>
    </source>
</evidence>
<feature type="compositionally biased region" description="Basic and acidic residues" evidence="1">
    <location>
        <begin position="305"/>
        <end position="330"/>
    </location>
</feature>
<feature type="compositionally biased region" description="Basic and acidic residues" evidence="1">
    <location>
        <begin position="238"/>
        <end position="256"/>
    </location>
</feature>
<feature type="region of interest" description="Disordered" evidence="1">
    <location>
        <begin position="270"/>
        <end position="331"/>
    </location>
</feature>
<gene>
    <name evidence="2" type="ordered locus">MSMEI_4517</name>
</gene>
<reference evidence="2 3" key="2">
    <citation type="journal article" date="2009" name="Genome Res.">
        <title>Ortho-proteogenomics: multiple proteomes investigation through orthology and a new MS-based protocol.</title>
        <authorList>
            <person name="Gallien S."/>
            <person name="Perrodou E."/>
            <person name="Carapito C."/>
            <person name="Deshayes C."/>
            <person name="Reyrat J.M."/>
            <person name="Van Dorsselaer A."/>
            <person name="Poch O."/>
            <person name="Schaeffer C."/>
            <person name="Lecompte O."/>
        </authorList>
    </citation>
    <scope>NUCLEOTIDE SEQUENCE [LARGE SCALE GENOMIC DNA]</scope>
    <source>
        <strain evidence="3">ATCC 700084 / mc(2)155</strain>
    </source>
</reference>
<dbReference type="EMBL" id="CP001663">
    <property type="protein sequence ID" value="AFP40971.1"/>
    <property type="molecule type" value="Genomic_DNA"/>
</dbReference>
<feature type="region of interest" description="Disordered" evidence="1">
    <location>
        <begin position="184"/>
        <end position="256"/>
    </location>
</feature>
<dbReference type="PATRIC" id="fig|246196.56.peg.4621"/>
<dbReference type="Proteomes" id="UP000006158">
    <property type="component" value="Chromosome"/>
</dbReference>
<sequence length="479" mass="52617">MAVAVDRHGRDRDALGVRGGGNLGEVQALLLDFLRDAQQPNLLESQRNDVRRDEAQSGEHRGADRLAPQRDGRVATGVRVAVQEDAGHQQRVQADAAVHGNRTNHVVDLELLQQPADERSDRTGTERDDEGQRRVVQIHARGDADDTAQTTRDGPERFTLGCQVGADDATAQAHQGVECERAHGRRARVDGRQAVARVDDAAHQEAEEAREDEHQAQHGQRQVVRTDGHRGAVGQEASDTRTEVDQNAEGREARDHVDAARGTHVMEAQLGQHPAGAVPAPRGADYPGHRTDEHCENEESAGADAFEHRAGHDRPGGRGEQRERAPEDAAGRVLDVGPHVVAPRERSLGCLVELDEPAGHRVVEEPADEVEGRDDGGQGQQVLHRGGKHVLRPGCADLVGEEPRVDEEHQRDGHPVVELVVDRRHRVEGVLYVRWHKNLRRGKELKGVFLRRISGVLTVYRSYANPCCVSRRSPRVKSG</sequence>
<organism evidence="2 3">
    <name type="scientific">Mycolicibacterium smegmatis (strain ATCC 700084 / mc(2)155)</name>
    <name type="common">Mycobacterium smegmatis</name>
    <dbReference type="NCBI Taxonomy" id="246196"/>
    <lineage>
        <taxon>Bacteria</taxon>
        <taxon>Bacillati</taxon>
        <taxon>Actinomycetota</taxon>
        <taxon>Actinomycetes</taxon>
        <taxon>Mycobacteriales</taxon>
        <taxon>Mycobacteriaceae</taxon>
        <taxon>Mycolicibacterium</taxon>
    </lineage>
</organism>
<feature type="region of interest" description="Disordered" evidence="1">
    <location>
        <begin position="113"/>
        <end position="132"/>
    </location>
</feature>
<protein>
    <submittedName>
        <fullName evidence="2">Uncharacterized protein</fullName>
    </submittedName>
</protein>
<feature type="compositionally biased region" description="Basic and acidic residues" evidence="1">
    <location>
        <begin position="184"/>
        <end position="216"/>
    </location>
</feature>
<feature type="compositionally biased region" description="Basic and acidic residues" evidence="1">
    <location>
        <begin position="46"/>
        <end position="73"/>
    </location>
</feature>
<dbReference type="KEGG" id="msg:MSMEI_4517"/>
<evidence type="ECO:0000313" key="2">
    <source>
        <dbReference type="EMBL" id="AFP40971.1"/>
    </source>
</evidence>
<proteinExistence type="predicted"/>